<feature type="active site" evidence="19">
    <location>
        <position position="326"/>
    </location>
</feature>
<evidence type="ECO:0000256" key="5">
    <source>
        <dbReference type="ARBA" id="ARBA00010871"/>
    </source>
</evidence>
<feature type="domain" description="ATP-grasp" evidence="22">
    <location>
        <begin position="144"/>
        <end position="348"/>
    </location>
</feature>
<evidence type="ECO:0000313" key="23">
    <source>
        <dbReference type="EMBL" id="HGH60208.1"/>
    </source>
</evidence>
<dbReference type="GO" id="GO:0005524">
    <property type="term" value="F:ATP binding"/>
    <property type="evidence" value="ECO:0007669"/>
    <property type="project" value="UniProtKB-UniRule"/>
</dbReference>
<dbReference type="GO" id="GO:0008360">
    <property type="term" value="P:regulation of cell shape"/>
    <property type="evidence" value="ECO:0007669"/>
    <property type="project" value="UniProtKB-KW"/>
</dbReference>
<gene>
    <name evidence="18" type="primary">ddl</name>
    <name evidence="23" type="ORF">ENV54_02790</name>
</gene>
<comment type="pathway">
    <text evidence="17">Glycan biosynthesis.</text>
</comment>
<protein>
    <recommendedName>
        <fullName evidence="18">D-alanine--D-alanine ligase</fullName>
        <ecNumber evidence="18">6.3.2.4</ecNumber>
    </recommendedName>
    <alternativeName>
        <fullName evidence="18">D-Ala-D-Ala ligase</fullName>
    </alternativeName>
    <alternativeName>
        <fullName evidence="18">D-alanylalanine synthetase</fullName>
    </alternativeName>
</protein>
<evidence type="ECO:0000256" key="2">
    <source>
        <dbReference type="ARBA" id="ARBA00003921"/>
    </source>
</evidence>
<evidence type="ECO:0000256" key="15">
    <source>
        <dbReference type="ARBA" id="ARBA00023316"/>
    </source>
</evidence>
<dbReference type="SUPFAM" id="SSF52440">
    <property type="entry name" value="PreATP-grasp domain"/>
    <property type="match status" value="1"/>
</dbReference>
<dbReference type="UniPathway" id="UPA00219"/>
<evidence type="ECO:0000256" key="19">
    <source>
        <dbReference type="PIRSR" id="PIRSR039102-1"/>
    </source>
</evidence>
<organism evidence="23">
    <name type="scientific">Desulfomonile tiedjei</name>
    <dbReference type="NCBI Taxonomy" id="2358"/>
    <lineage>
        <taxon>Bacteria</taxon>
        <taxon>Pseudomonadati</taxon>
        <taxon>Thermodesulfobacteriota</taxon>
        <taxon>Desulfomonilia</taxon>
        <taxon>Desulfomonilales</taxon>
        <taxon>Desulfomonilaceae</taxon>
        <taxon>Desulfomonile</taxon>
    </lineage>
</organism>
<accession>A0A7C4AQR3</accession>
<keyword evidence="10 21" id="KW-0067">ATP-binding</keyword>
<dbReference type="InterPro" id="IPR011127">
    <property type="entry name" value="Dala_Dala_lig_N"/>
</dbReference>
<keyword evidence="12 18" id="KW-0133">Cell shape</keyword>
<dbReference type="NCBIfam" id="NF002378">
    <property type="entry name" value="PRK01372.1"/>
    <property type="match status" value="1"/>
</dbReference>
<dbReference type="GO" id="GO:0046872">
    <property type="term" value="F:metal ion binding"/>
    <property type="evidence" value="ECO:0007669"/>
    <property type="project" value="UniProtKB-KW"/>
</dbReference>
<evidence type="ECO:0000256" key="6">
    <source>
        <dbReference type="ARBA" id="ARBA00022490"/>
    </source>
</evidence>
<dbReference type="FunFam" id="3.30.470.20:FF:000008">
    <property type="entry name" value="D-alanine--D-alanine ligase"/>
    <property type="match status" value="1"/>
</dbReference>
<dbReference type="PIRSF" id="PIRSF039102">
    <property type="entry name" value="Ddl/VanB"/>
    <property type="match status" value="1"/>
</dbReference>
<comment type="catalytic activity">
    <reaction evidence="16 18">
        <text>2 D-alanine + ATP = D-alanyl-D-alanine + ADP + phosphate + H(+)</text>
        <dbReference type="Rhea" id="RHEA:11224"/>
        <dbReference type="ChEBI" id="CHEBI:15378"/>
        <dbReference type="ChEBI" id="CHEBI:30616"/>
        <dbReference type="ChEBI" id="CHEBI:43474"/>
        <dbReference type="ChEBI" id="CHEBI:57416"/>
        <dbReference type="ChEBI" id="CHEBI:57822"/>
        <dbReference type="ChEBI" id="CHEBI:456216"/>
        <dbReference type="EC" id="6.3.2.4"/>
    </reaction>
</comment>
<name>A0A7C4AQR3_9BACT</name>
<dbReference type="GO" id="GO:0009252">
    <property type="term" value="P:peptidoglycan biosynthetic process"/>
    <property type="evidence" value="ECO:0007669"/>
    <property type="project" value="UniProtKB-UniRule"/>
</dbReference>
<dbReference type="FunFam" id="3.30.1490.20:FF:000007">
    <property type="entry name" value="D-alanine--D-alanine ligase"/>
    <property type="match status" value="1"/>
</dbReference>
<keyword evidence="14 20" id="KW-0464">Manganese</keyword>
<dbReference type="InterPro" id="IPR005905">
    <property type="entry name" value="D_ala_D_ala"/>
</dbReference>
<comment type="pathway">
    <text evidence="4 18">Cell wall biogenesis; peptidoglycan biosynthesis.</text>
</comment>
<keyword evidence="6 18" id="KW-0963">Cytoplasm</keyword>
<evidence type="ECO:0000256" key="13">
    <source>
        <dbReference type="ARBA" id="ARBA00022984"/>
    </source>
</evidence>
<feature type="binding site" evidence="20">
    <location>
        <position position="315"/>
    </location>
    <ligand>
        <name>Mg(2+)</name>
        <dbReference type="ChEBI" id="CHEBI:18420"/>
        <label>2</label>
    </ligand>
</feature>
<dbReference type="Gene3D" id="3.30.1490.20">
    <property type="entry name" value="ATP-grasp fold, A domain"/>
    <property type="match status" value="1"/>
</dbReference>
<sequence length="364" mass="39730">MENHVSTVVLVYGGRSAEHEVSLRSAASVFEALQAAGYHVLPVLITRSGTWRLMPASPDSFLSDAKPAAEDRVVCAPDPTYGGLLSIGSGSPIRVIKMDVIFPVLHGTYGEDGTLQGLLEMANAPYVGCGVLASAVGMDKVLMKAAFLASGLTVGPYFWFLRSDWENCQRSVIDRFRERRLPVYVKPANLGSSVGISRVERAEDFSRAVELALSYDRKILVEDGIVGRELEVSVLGNDSPVASLAGEVISQGAFYDYEEKYIRDTAQLIIPAKLSSKEQELAASTAVQAFRAVDGSGMARVDMFLTRDGDMVVNEINTIPGFTSISMYPKLWEATGVSFTELVTRLIELAVERHRQKQLLKTDR</sequence>
<proteinExistence type="inferred from homology"/>
<comment type="function">
    <text evidence="2 18">Cell wall formation.</text>
</comment>
<comment type="cofactor">
    <cofactor evidence="1">
        <name>Mn(2+)</name>
        <dbReference type="ChEBI" id="CHEBI:29035"/>
    </cofactor>
</comment>
<dbReference type="InterPro" id="IPR000291">
    <property type="entry name" value="D-Ala_lig_Van_CS"/>
</dbReference>
<dbReference type="PROSITE" id="PS00843">
    <property type="entry name" value="DALA_DALA_LIGASE_1"/>
    <property type="match status" value="1"/>
</dbReference>
<evidence type="ECO:0000256" key="21">
    <source>
        <dbReference type="PROSITE-ProRule" id="PRU00409"/>
    </source>
</evidence>
<feature type="binding site" evidence="20">
    <location>
        <position position="317"/>
    </location>
    <ligand>
        <name>Mg(2+)</name>
        <dbReference type="ChEBI" id="CHEBI:18420"/>
        <label>2</label>
    </ligand>
</feature>
<comment type="subcellular location">
    <subcellularLocation>
        <location evidence="3 18">Cytoplasm</location>
    </subcellularLocation>
</comment>
<keyword evidence="7 18" id="KW-0436">Ligase</keyword>
<keyword evidence="8 20" id="KW-0479">Metal-binding</keyword>
<dbReference type="NCBIfam" id="NF002528">
    <property type="entry name" value="PRK01966.1-4"/>
    <property type="match status" value="1"/>
</dbReference>
<dbReference type="GO" id="GO:0008716">
    <property type="term" value="F:D-alanine-D-alanine ligase activity"/>
    <property type="evidence" value="ECO:0007669"/>
    <property type="project" value="UniProtKB-UniRule"/>
</dbReference>
<evidence type="ECO:0000256" key="16">
    <source>
        <dbReference type="ARBA" id="ARBA00047614"/>
    </source>
</evidence>
<dbReference type="GO" id="GO:0071555">
    <property type="term" value="P:cell wall organization"/>
    <property type="evidence" value="ECO:0007669"/>
    <property type="project" value="UniProtKB-KW"/>
</dbReference>
<dbReference type="NCBIfam" id="TIGR01205">
    <property type="entry name" value="D_ala_D_alaTIGR"/>
    <property type="match status" value="1"/>
</dbReference>
<feature type="active site" evidence="19">
    <location>
        <position position="18"/>
    </location>
</feature>
<dbReference type="Pfam" id="PF01820">
    <property type="entry name" value="Dala_Dala_lig_N"/>
    <property type="match status" value="1"/>
</dbReference>
<evidence type="ECO:0000256" key="8">
    <source>
        <dbReference type="ARBA" id="ARBA00022723"/>
    </source>
</evidence>
<reference evidence="23" key="1">
    <citation type="journal article" date="2020" name="mSystems">
        <title>Genome- and Community-Level Interaction Insights into Carbon Utilization and Element Cycling Functions of Hydrothermarchaeota in Hydrothermal Sediment.</title>
        <authorList>
            <person name="Zhou Z."/>
            <person name="Liu Y."/>
            <person name="Xu W."/>
            <person name="Pan J."/>
            <person name="Luo Z.H."/>
            <person name="Li M."/>
        </authorList>
    </citation>
    <scope>NUCLEOTIDE SEQUENCE [LARGE SCALE GENOMIC DNA]</scope>
    <source>
        <strain evidence="23">SpSt-769</strain>
    </source>
</reference>
<evidence type="ECO:0000256" key="1">
    <source>
        <dbReference type="ARBA" id="ARBA00001936"/>
    </source>
</evidence>
<evidence type="ECO:0000256" key="20">
    <source>
        <dbReference type="PIRSR" id="PIRSR039102-3"/>
    </source>
</evidence>
<evidence type="ECO:0000256" key="10">
    <source>
        <dbReference type="ARBA" id="ARBA00022840"/>
    </source>
</evidence>
<evidence type="ECO:0000256" key="18">
    <source>
        <dbReference type="HAMAP-Rule" id="MF_00047"/>
    </source>
</evidence>
<dbReference type="InterPro" id="IPR013815">
    <property type="entry name" value="ATP_grasp_subdomain_1"/>
</dbReference>
<evidence type="ECO:0000256" key="11">
    <source>
        <dbReference type="ARBA" id="ARBA00022842"/>
    </source>
</evidence>
<evidence type="ECO:0000256" key="3">
    <source>
        <dbReference type="ARBA" id="ARBA00004496"/>
    </source>
</evidence>
<dbReference type="Gene3D" id="3.30.470.20">
    <property type="entry name" value="ATP-grasp fold, B domain"/>
    <property type="match status" value="1"/>
</dbReference>
<dbReference type="HAMAP" id="MF_00047">
    <property type="entry name" value="Dala_Dala_lig"/>
    <property type="match status" value="1"/>
</dbReference>
<dbReference type="InterPro" id="IPR016185">
    <property type="entry name" value="PreATP-grasp_dom_sf"/>
</dbReference>
<keyword evidence="13 18" id="KW-0573">Peptidoglycan synthesis</keyword>
<evidence type="ECO:0000256" key="12">
    <source>
        <dbReference type="ARBA" id="ARBA00022960"/>
    </source>
</evidence>
<evidence type="ECO:0000256" key="17">
    <source>
        <dbReference type="ARBA" id="ARBA00060592"/>
    </source>
</evidence>
<keyword evidence="15 18" id="KW-0961">Cell wall biogenesis/degradation</keyword>
<dbReference type="AlphaFoldDB" id="A0A7C4AQR3"/>
<dbReference type="GO" id="GO:0005829">
    <property type="term" value="C:cytosol"/>
    <property type="evidence" value="ECO:0007669"/>
    <property type="project" value="TreeGrafter"/>
</dbReference>
<feature type="binding site" evidence="20">
    <location>
        <position position="315"/>
    </location>
    <ligand>
        <name>Mg(2+)</name>
        <dbReference type="ChEBI" id="CHEBI:18420"/>
        <label>1</label>
    </ligand>
</feature>
<comment type="similarity">
    <text evidence="5 18">Belongs to the D-alanine--D-alanine ligase family.</text>
</comment>
<evidence type="ECO:0000256" key="4">
    <source>
        <dbReference type="ARBA" id="ARBA00004752"/>
    </source>
</evidence>
<feature type="active site" evidence="19">
    <location>
        <position position="192"/>
    </location>
</feature>
<comment type="caution">
    <text evidence="23">The sequence shown here is derived from an EMBL/GenBank/DDBJ whole genome shotgun (WGS) entry which is preliminary data.</text>
</comment>
<dbReference type="Pfam" id="PF07478">
    <property type="entry name" value="Dala_Dala_lig_C"/>
    <property type="match status" value="1"/>
</dbReference>
<evidence type="ECO:0000259" key="22">
    <source>
        <dbReference type="PROSITE" id="PS50975"/>
    </source>
</evidence>
<evidence type="ECO:0000256" key="7">
    <source>
        <dbReference type="ARBA" id="ARBA00022598"/>
    </source>
</evidence>
<dbReference type="Gene3D" id="3.40.50.20">
    <property type="match status" value="1"/>
</dbReference>
<dbReference type="PROSITE" id="PS00844">
    <property type="entry name" value="DALA_DALA_LIGASE_2"/>
    <property type="match status" value="1"/>
</dbReference>
<dbReference type="SUPFAM" id="SSF56059">
    <property type="entry name" value="Glutathione synthetase ATP-binding domain-like"/>
    <property type="match status" value="1"/>
</dbReference>
<dbReference type="PANTHER" id="PTHR23132:SF25">
    <property type="entry name" value="D-ALANINE--D-ALANINE LIGASE A"/>
    <property type="match status" value="1"/>
</dbReference>
<dbReference type="InterPro" id="IPR011095">
    <property type="entry name" value="Dala_Dala_lig_C"/>
</dbReference>
<keyword evidence="9 21" id="KW-0547">Nucleotide-binding</keyword>
<feature type="binding site" evidence="20">
    <location>
        <position position="302"/>
    </location>
    <ligand>
        <name>Mg(2+)</name>
        <dbReference type="ChEBI" id="CHEBI:18420"/>
        <label>1</label>
    </ligand>
</feature>
<dbReference type="EMBL" id="DTGT01000088">
    <property type="protein sequence ID" value="HGH60208.1"/>
    <property type="molecule type" value="Genomic_DNA"/>
</dbReference>
<dbReference type="EC" id="6.3.2.4" evidence="18"/>
<dbReference type="InterPro" id="IPR011761">
    <property type="entry name" value="ATP-grasp"/>
</dbReference>
<keyword evidence="11 20" id="KW-0460">Magnesium</keyword>
<evidence type="ECO:0000256" key="9">
    <source>
        <dbReference type="ARBA" id="ARBA00022741"/>
    </source>
</evidence>
<evidence type="ECO:0000256" key="14">
    <source>
        <dbReference type="ARBA" id="ARBA00023211"/>
    </source>
</evidence>
<dbReference type="PROSITE" id="PS50975">
    <property type="entry name" value="ATP_GRASP"/>
    <property type="match status" value="1"/>
</dbReference>
<dbReference type="PANTHER" id="PTHR23132">
    <property type="entry name" value="D-ALANINE--D-ALANINE LIGASE"/>
    <property type="match status" value="1"/>
</dbReference>
<comment type="cofactor">
    <cofactor evidence="20">
        <name>Mg(2+)</name>
        <dbReference type="ChEBI" id="CHEBI:18420"/>
    </cofactor>
    <cofactor evidence="20">
        <name>Mn(2+)</name>
        <dbReference type="ChEBI" id="CHEBI:29035"/>
    </cofactor>
    <text evidence="20">Binds 2 magnesium or manganese ions per subunit.</text>
</comment>